<organism evidence="4 5">
    <name type="scientific">Cupriavidus basilensis OR16</name>
    <dbReference type="NCBI Taxonomy" id="1127483"/>
    <lineage>
        <taxon>Bacteria</taxon>
        <taxon>Pseudomonadati</taxon>
        <taxon>Pseudomonadota</taxon>
        <taxon>Betaproteobacteria</taxon>
        <taxon>Burkholderiales</taxon>
        <taxon>Burkholderiaceae</taxon>
        <taxon>Cupriavidus</taxon>
    </lineage>
</organism>
<reference evidence="4 5" key="1">
    <citation type="journal article" date="2012" name="J. Bacteriol.">
        <title>De Novo Genome Project of Cupriavidus basilensis OR16.</title>
        <authorList>
            <person name="Cserhati M."/>
            <person name="Kriszt B."/>
            <person name="Szoboszlay S."/>
            <person name="Toth A."/>
            <person name="Szabo I."/>
            <person name="Tancsics A."/>
            <person name="Nagy I."/>
            <person name="Horvath B."/>
            <person name="Nagy I."/>
            <person name="Kukolya J."/>
        </authorList>
    </citation>
    <scope>NUCLEOTIDE SEQUENCE [LARGE SCALE GENOMIC DNA]</scope>
    <source>
        <strain evidence="4 5">OR16</strain>
    </source>
</reference>
<sequence length="204" mass="21284">MTANTISTNLTGGSAYSLDVVQRANQTAAFNRWLGFEVVRAQGGEAELRMPWHDEATQYAGFLHAGVIGALVDTACGFAATTVAGPVMASHYSVNCMAPAVGQGFVARATVTKAGKRQVFARAEVFAELDGGELRLVASGEVILVPVERRAPRRVSHAIEAIKAINRQAFGAYGKTGAVSCGSVVCPASGFGRPVQAAKMRGEA</sequence>
<comment type="caution">
    <text evidence="4">The sequence shown here is derived from an EMBL/GenBank/DDBJ whole genome shotgun (WGS) entry which is preliminary data.</text>
</comment>
<dbReference type="OrthoDB" id="8525891at2"/>
<proteinExistence type="inferred from homology"/>
<dbReference type="PANTHER" id="PTHR21660">
    <property type="entry name" value="THIOESTERASE SUPERFAMILY MEMBER-RELATED"/>
    <property type="match status" value="1"/>
</dbReference>
<keyword evidence="2" id="KW-0378">Hydrolase</keyword>
<dbReference type="InterPro" id="IPR039298">
    <property type="entry name" value="ACOT13"/>
</dbReference>
<dbReference type="InterPro" id="IPR003736">
    <property type="entry name" value="PAAI_dom"/>
</dbReference>
<gene>
    <name evidence="4" type="ORF">OR16_30849</name>
</gene>
<dbReference type="Pfam" id="PF03061">
    <property type="entry name" value="4HBT"/>
    <property type="match status" value="1"/>
</dbReference>
<dbReference type="InterPro" id="IPR029069">
    <property type="entry name" value="HotDog_dom_sf"/>
</dbReference>
<dbReference type="InterPro" id="IPR006683">
    <property type="entry name" value="Thioestr_dom"/>
</dbReference>
<comment type="similarity">
    <text evidence="1">Belongs to the thioesterase PaaI family.</text>
</comment>
<protein>
    <submittedName>
        <fullName evidence="4">Thioesterase superfamily protein</fullName>
    </submittedName>
</protein>
<evidence type="ECO:0000313" key="4">
    <source>
        <dbReference type="EMBL" id="EHP39544.1"/>
    </source>
</evidence>
<dbReference type="SUPFAM" id="SSF54637">
    <property type="entry name" value="Thioesterase/thiol ester dehydrase-isomerase"/>
    <property type="match status" value="1"/>
</dbReference>
<evidence type="ECO:0000313" key="5">
    <source>
        <dbReference type="Proteomes" id="UP000005808"/>
    </source>
</evidence>
<dbReference type="CDD" id="cd03443">
    <property type="entry name" value="PaaI_thioesterase"/>
    <property type="match status" value="1"/>
</dbReference>
<evidence type="ECO:0000256" key="2">
    <source>
        <dbReference type="ARBA" id="ARBA00022801"/>
    </source>
</evidence>
<dbReference type="Proteomes" id="UP000005808">
    <property type="component" value="Unassembled WGS sequence"/>
</dbReference>
<dbReference type="AlphaFoldDB" id="H1SD46"/>
<dbReference type="PATRIC" id="fig|1127483.3.peg.6153"/>
<name>H1SD46_9BURK</name>
<evidence type="ECO:0000256" key="1">
    <source>
        <dbReference type="ARBA" id="ARBA00008324"/>
    </source>
</evidence>
<dbReference type="EMBL" id="AHJE01000088">
    <property type="protein sequence ID" value="EHP39544.1"/>
    <property type="molecule type" value="Genomic_DNA"/>
</dbReference>
<dbReference type="NCBIfam" id="TIGR00369">
    <property type="entry name" value="unchar_dom_1"/>
    <property type="match status" value="1"/>
</dbReference>
<evidence type="ECO:0000259" key="3">
    <source>
        <dbReference type="Pfam" id="PF03061"/>
    </source>
</evidence>
<dbReference type="GO" id="GO:0047617">
    <property type="term" value="F:fatty acyl-CoA hydrolase activity"/>
    <property type="evidence" value="ECO:0007669"/>
    <property type="project" value="InterPro"/>
</dbReference>
<dbReference type="PANTHER" id="PTHR21660:SF1">
    <property type="entry name" value="ACYL-COENZYME A THIOESTERASE 13"/>
    <property type="match status" value="1"/>
</dbReference>
<accession>H1SD46</accession>
<feature type="domain" description="Thioesterase" evidence="3">
    <location>
        <begin position="61"/>
        <end position="128"/>
    </location>
</feature>
<dbReference type="RefSeq" id="WP_006161895.1">
    <property type="nucleotide sequence ID" value="NZ_AHJE01000088.1"/>
</dbReference>
<dbReference type="Gene3D" id="3.10.129.10">
    <property type="entry name" value="Hotdog Thioesterase"/>
    <property type="match status" value="1"/>
</dbReference>